<name>A0A0F9BXB2_9ZZZZ</name>
<feature type="non-terminal residue" evidence="1">
    <location>
        <position position="1"/>
    </location>
</feature>
<evidence type="ECO:0000313" key="1">
    <source>
        <dbReference type="EMBL" id="KKK89071.1"/>
    </source>
</evidence>
<sequence>SLMKRVIVAPCLGFGKQLPIPLYNPLLFHHYRSQPAAIHLLPYWLVCCILATYELRRP</sequence>
<dbReference type="AlphaFoldDB" id="A0A0F9BXB2"/>
<organism evidence="1">
    <name type="scientific">marine sediment metagenome</name>
    <dbReference type="NCBI Taxonomy" id="412755"/>
    <lineage>
        <taxon>unclassified sequences</taxon>
        <taxon>metagenomes</taxon>
        <taxon>ecological metagenomes</taxon>
    </lineage>
</organism>
<comment type="caution">
    <text evidence="1">The sequence shown here is derived from an EMBL/GenBank/DDBJ whole genome shotgun (WGS) entry which is preliminary data.</text>
</comment>
<protein>
    <submittedName>
        <fullName evidence="1">Uncharacterized protein</fullName>
    </submittedName>
</protein>
<reference evidence="1" key="1">
    <citation type="journal article" date="2015" name="Nature">
        <title>Complex archaea that bridge the gap between prokaryotes and eukaryotes.</title>
        <authorList>
            <person name="Spang A."/>
            <person name="Saw J.H."/>
            <person name="Jorgensen S.L."/>
            <person name="Zaremba-Niedzwiedzka K."/>
            <person name="Martijn J."/>
            <person name="Lind A.E."/>
            <person name="van Eijk R."/>
            <person name="Schleper C."/>
            <person name="Guy L."/>
            <person name="Ettema T.J."/>
        </authorList>
    </citation>
    <scope>NUCLEOTIDE SEQUENCE</scope>
</reference>
<proteinExistence type="predicted"/>
<accession>A0A0F9BXB2</accession>
<dbReference type="EMBL" id="LAZR01049682">
    <property type="protein sequence ID" value="KKK89071.1"/>
    <property type="molecule type" value="Genomic_DNA"/>
</dbReference>
<gene>
    <name evidence="1" type="ORF">LCGC14_2736830</name>
</gene>